<protein>
    <recommendedName>
        <fullName evidence="3">F-box domain-containing protein</fullName>
    </recommendedName>
</protein>
<evidence type="ECO:0000313" key="2">
    <source>
        <dbReference type="Proteomes" id="UP000193922"/>
    </source>
</evidence>
<dbReference type="Proteomes" id="UP000193922">
    <property type="component" value="Unassembled WGS sequence"/>
</dbReference>
<dbReference type="GeneID" id="63803706"/>
<dbReference type="RefSeq" id="XP_040744857.1">
    <property type="nucleotide sequence ID" value="XM_040887058.1"/>
</dbReference>
<dbReference type="EMBL" id="MCFD01000004">
    <property type="protein sequence ID" value="ORX71342.1"/>
    <property type="molecule type" value="Genomic_DNA"/>
</dbReference>
<sequence length="473" mass="53677">MDPMRVYNGQLLQMKPDLQKTIAALSSRVAEQTFISSYPSLGDSFPNDTFRAIILECTVLPKCVGTGCNALHQRLWSSNILALSTSFRVVMYDKSHLPLDLREVIVSNIMATLTEPLLNVCTIKFLGAGAFTGGQTQAAKVRRRDAVAAAKMMKCLFPNVTSLKYHLSPAWGKSVGFIKPPNRHCPLYEETYMAYADQLEHTQLHNPIPARISMFCDNLTSVSINVDCAFLDLLHIDDVIPWRLFQVIDDRISFDSLEELSLQFITKTSRNPVFPGCRISISFPKLKRHDIFHFFACKQTYNRYALQTVQELRVYKVEDVEHPDAMVGWFRYPLPLKVSWVFLRRLVFSASIADKQGLAHLIKQLPALRSLDVNCYSMFQEDASLTPFPDQKDTFKKRGQVLVDSSAAAISKTLEELFVWAENDMFDCHGFCELLVRLPTVKFAKVNERFVATGGVLVNVRVYPPQLPTFHSF</sequence>
<organism evidence="1 2">
    <name type="scientific">Linderina pennispora</name>
    <dbReference type="NCBI Taxonomy" id="61395"/>
    <lineage>
        <taxon>Eukaryota</taxon>
        <taxon>Fungi</taxon>
        <taxon>Fungi incertae sedis</taxon>
        <taxon>Zoopagomycota</taxon>
        <taxon>Kickxellomycotina</taxon>
        <taxon>Kickxellomycetes</taxon>
        <taxon>Kickxellales</taxon>
        <taxon>Kickxellaceae</taxon>
        <taxon>Linderina</taxon>
    </lineage>
</organism>
<comment type="caution">
    <text evidence="1">The sequence shown here is derived from an EMBL/GenBank/DDBJ whole genome shotgun (WGS) entry which is preliminary data.</text>
</comment>
<evidence type="ECO:0008006" key="3">
    <source>
        <dbReference type="Google" id="ProtNLM"/>
    </source>
</evidence>
<dbReference type="AlphaFoldDB" id="A0A1Y1WD12"/>
<accession>A0A1Y1WD12</accession>
<evidence type="ECO:0000313" key="1">
    <source>
        <dbReference type="EMBL" id="ORX71342.1"/>
    </source>
</evidence>
<name>A0A1Y1WD12_9FUNG</name>
<reference evidence="1 2" key="1">
    <citation type="submission" date="2016-07" db="EMBL/GenBank/DDBJ databases">
        <title>Pervasive Adenine N6-methylation of Active Genes in Fungi.</title>
        <authorList>
            <consortium name="DOE Joint Genome Institute"/>
            <person name="Mondo S.J."/>
            <person name="Dannebaum R.O."/>
            <person name="Kuo R.C."/>
            <person name="Labutti K."/>
            <person name="Haridas S."/>
            <person name="Kuo A."/>
            <person name="Salamov A."/>
            <person name="Ahrendt S.R."/>
            <person name="Lipzen A."/>
            <person name="Sullivan W."/>
            <person name="Andreopoulos W.B."/>
            <person name="Clum A."/>
            <person name="Lindquist E."/>
            <person name="Daum C."/>
            <person name="Ramamoorthy G.K."/>
            <person name="Gryganskyi A."/>
            <person name="Culley D."/>
            <person name="Magnuson J.K."/>
            <person name="James T.Y."/>
            <person name="O'Malley M.A."/>
            <person name="Stajich J.E."/>
            <person name="Spatafora J.W."/>
            <person name="Visel A."/>
            <person name="Grigoriev I.V."/>
        </authorList>
    </citation>
    <scope>NUCLEOTIDE SEQUENCE [LARGE SCALE GENOMIC DNA]</scope>
    <source>
        <strain evidence="1 2">ATCC 12442</strain>
    </source>
</reference>
<gene>
    <name evidence="1" type="ORF">DL89DRAFT_266354</name>
</gene>
<keyword evidence="2" id="KW-1185">Reference proteome</keyword>
<proteinExistence type="predicted"/>